<evidence type="ECO:0000256" key="1">
    <source>
        <dbReference type="SAM" id="Phobius"/>
    </source>
</evidence>
<evidence type="ECO:0000313" key="2">
    <source>
        <dbReference type="EMBL" id="RXZ72457.1"/>
    </source>
</evidence>
<accession>A0A4Q2L4Q3</accession>
<protein>
    <submittedName>
        <fullName evidence="2">Uncharacterized protein</fullName>
    </submittedName>
</protein>
<comment type="caution">
    <text evidence="2">The sequence shown here is derived from an EMBL/GenBank/DDBJ whole genome shotgun (WGS) entry which is preliminary data.</text>
</comment>
<reference evidence="2 3" key="1">
    <citation type="submission" date="2019-01" db="EMBL/GenBank/DDBJ databases">
        <title>Agromyces.</title>
        <authorList>
            <person name="Li J."/>
        </authorList>
    </citation>
    <scope>NUCLEOTIDE SEQUENCE [LARGE SCALE GENOMIC DNA]</scope>
    <source>
        <strain evidence="2 3">DSM 15934</strain>
    </source>
</reference>
<keyword evidence="1" id="KW-0812">Transmembrane</keyword>
<dbReference type="OrthoDB" id="5123004at2"/>
<sequence>MDEAVRGAAPRALGAEQAAADKAEAVARAVVAGSRERARVSRLRRFLTGAALGISVVGLGVTAATAGPAVFDWLGWTPDVVAQRSFELKDGTELGLCEVFFSVQPYYRDHDVSDEEVDRRTEAARKFLAEHDWDPLIASITSAEIEVEYELEVERRAAFTDPASIASGATPPPPTYSVAATHVMGERISAEFEQAGHLTHGVGLEVAARPCDGATEGPAQ</sequence>
<dbReference type="RefSeq" id="WP_129519720.1">
    <property type="nucleotide sequence ID" value="NZ_SDPN01000005.1"/>
</dbReference>
<organism evidence="2 3">
    <name type="scientific">Agromyces albus</name>
    <dbReference type="NCBI Taxonomy" id="205332"/>
    <lineage>
        <taxon>Bacteria</taxon>
        <taxon>Bacillati</taxon>
        <taxon>Actinomycetota</taxon>
        <taxon>Actinomycetes</taxon>
        <taxon>Micrococcales</taxon>
        <taxon>Microbacteriaceae</taxon>
        <taxon>Agromyces</taxon>
    </lineage>
</organism>
<name>A0A4Q2L4Q3_9MICO</name>
<evidence type="ECO:0000313" key="3">
    <source>
        <dbReference type="Proteomes" id="UP000293865"/>
    </source>
</evidence>
<keyword evidence="3" id="KW-1185">Reference proteome</keyword>
<dbReference type="EMBL" id="SDPN01000005">
    <property type="protein sequence ID" value="RXZ72457.1"/>
    <property type="molecule type" value="Genomic_DNA"/>
</dbReference>
<dbReference type="AlphaFoldDB" id="A0A4Q2L4Q3"/>
<gene>
    <name evidence="2" type="ORF">ESP51_04665</name>
</gene>
<feature type="transmembrane region" description="Helical" evidence="1">
    <location>
        <begin position="46"/>
        <end position="71"/>
    </location>
</feature>
<dbReference type="Proteomes" id="UP000293865">
    <property type="component" value="Unassembled WGS sequence"/>
</dbReference>
<keyword evidence="1" id="KW-0472">Membrane</keyword>
<keyword evidence="1" id="KW-1133">Transmembrane helix</keyword>
<proteinExistence type="predicted"/>